<dbReference type="InterPro" id="IPR023772">
    <property type="entry name" value="DNA-bd_HTH_TetR-type_CS"/>
</dbReference>
<dbReference type="OrthoDB" id="9805134at2"/>
<accession>A0A3D9SRK1</accession>
<dbReference type="GO" id="GO:0000976">
    <property type="term" value="F:transcription cis-regulatory region binding"/>
    <property type="evidence" value="ECO:0007669"/>
    <property type="project" value="TreeGrafter"/>
</dbReference>
<protein>
    <submittedName>
        <fullName evidence="6">TetR family transcriptional regulator</fullName>
    </submittedName>
</protein>
<dbReference type="PANTHER" id="PTHR30055:SF234">
    <property type="entry name" value="HTH-TYPE TRANSCRIPTIONAL REGULATOR BETI"/>
    <property type="match status" value="1"/>
</dbReference>
<dbReference type="PANTHER" id="PTHR30055">
    <property type="entry name" value="HTH-TYPE TRANSCRIPTIONAL REGULATOR RUTR"/>
    <property type="match status" value="1"/>
</dbReference>
<dbReference type="PROSITE" id="PS01081">
    <property type="entry name" value="HTH_TETR_1"/>
    <property type="match status" value="1"/>
</dbReference>
<keyword evidence="1" id="KW-0805">Transcription regulation</keyword>
<dbReference type="EMBL" id="QTTT01000001">
    <property type="protein sequence ID" value="REE95244.1"/>
    <property type="molecule type" value="Genomic_DNA"/>
</dbReference>
<dbReference type="Pfam" id="PF21351">
    <property type="entry name" value="TetR_C_41"/>
    <property type="match status" value="1"/>
</dbReference>
<evidence type="ECO:0000259" key="5">
    <source>
        <dbReference type="PROSITE" id="PS50977"/>
    </source>
</evidence>
<evidence type="ECO:0000256" key="1">
    <source>
        <dbReference type="ARBA" id="ARBA00023015"/>
    </source>
</evidence>
<dbReference type="Pfam" id="PF00440">
    <property type="entry name" value="TetR_N"/>
    <property type="match status" value="1"/>
</dbReference>
<comment type="caution">
    <text evidence="6">The sequence shown here is derived from an EMBL/GenBank/DDBJ whole genome shotgun (WGS) entry which is preliminary data.</text>
</comment>
<dbReference type="Proteomes" id="UP000256661">
    <property type="component" value="Unassembled WGS sequence"/>
</dbReference>
<gene>
    <name evidence="6" type="ORF">DFJ69_0627</name>
</gene>
<evidence type="ECO:0000256" key="2">
    <source>
        <dbReference type="ARBA" id="ARBA00023125"/>
    </source>
</evidence>
<evidence type="ECO:0000256" key="4">
    <source>
        <dbReference type="PROSITE-ProRule" id="PRU00335"/>
    </source>
</evidence>
<keyword evidence="7" id="KW-1185">Reference proteome</keyword>
<dbReference type="InterPro" id="IPR001647">
    <property type="entry name" value="HTH_TetR"/>
</dbReference>
<evidence type="ECO:0000256" key="3">
    <source>
        <dbReference type="ARBA" id="ARBA00023163"/>
    </source>
</evidence>
<keyword evidence="2 4" id="KW-0238">DNA-binding</keyword>
<evidence type="ECO:0000313" key="7">
    <source>
        <dbReference type="Proteomes" id="UP000256661"/>
    </source>
</evidence>
<dbReference type="InterPro" id="IPR050109">
    <property type="entry name" value="HTH-type_TetR-like_transc_reg"/>
</dbReference>
<dbReference type="Gene3D" id="1.10.357.10">
    <property type="entry name" value="Tetracycline Repressor, domain 2"/>
    <property type="match status" value="1"/>
</dbReference>
<keyword evidence="3" id="KW-0804">Transcription</keyword>
<feature type="domain" description="HTH tetR-type" evidence="5">
    <location>
        <begin position="9"/>
        <end position="69"/>
    </location>
</feature>
<sequence length="202" mass="21858">MNRKVEQGDATRAQLIDAGIALFTEQGFAATSTTEIVRRAGVTRGALYHHFPDKERLFEAVFVEVQKEIHTRCAAASLAAPDDPADRISAGIHAFLDACLEPRTQAVLLREGPSVLGWQRSLRFDDPHCARLLLRAGLREAARAGLVAETNVEPLTHLLYGALNQAGTVISAADDPAAERERMGAAVEELLRSALRANHTAS</sequence>
<organism evidence="6 7">
    <name type="scientific">Thermomonospora umbrina</name>
    <dbReference type="NCBI Taxonomy" id="111806"/>
    <lineage>
        <taxon>Bacteria</taxon>
        <taxon>Bacillati</taxon>
        <taxon>Actinomycetota</taxon>
        <taxon>Actinomycetes</taxon>
        <taxon>Streptosporangiales</taxon>
        <taxon>Thermomonosporaceae</taxon>
        <taxon>Thermomonospora</taxon>
    </lineage>
</organism>
<dbReference type="GO" id="GO:0045892">
    <property type="term" value="P:negative regulation of DNA-templated transcription"/>
    <property type="evidence" value="ECO:0007669"/>
    <property type="project" value="UniProtKB-ARBA"/>
</dbReference>
<dbReference type="PRINTS" id="PR00455">
    <property type="entry name" value="HTHTETR"/>
</dbReference>
<dbReference type="GO" id="GO:0003700">
    <property type="term" value="F:DNA-binding transcription factor activity"/>
    <property type="evidence" value="ECO:0007669"/>
    <property type="project" value="TreeGrafter"/>
</dbReference>
<dbReference type="PROSITE" id="PS50977">
    <property type="entry name" value="HTH_TETR_2"/>
    <property type="match status" value="1"/>
</dbReference>
<dbReference type="FunFam" id="1.10.10.60:FF:000141">
    <property type="entry name" value="TetR family transcriptional regulator"/>
    <property type="match status" value="1"/>
</dbReference>
<dbReference type="SUPFAM" id="SSF46689">
    <property type="entry name" value="Homeodomain-like"/>
    <property type="match status" value="1"/>
</dbReference>
<name>A0A3D9SRK1_9ACTN</name>
<proteinExistence type="predicted"/>
<reference evidence="6 7" key="1">
    <citation type="submission" date="2018-08" db="EMBL/GenBank/DDBJ databases">
        <title>Sequencing the genomes of 1000 actinobacteria strains.</title>
        <authorList>
            <person name="Klenk H.-P."/>
        </authorList>
    </citation>
    <scope>NUCLEOTIDE SEQUENCE [LARGE SCALE GENOMIC DNA]</scope>
    <source>
        <strain evidence="6 7">DSM 43927</strain>
    </source>
</reference>
<dbReference type="AlphaFoldDB" id="A0A3D9SRK1"/>
<evidence type="ECO:0000313" key="6">
    <source>
        <dbReference type="EMBL" id="REE95244.1"/>
    </source>
</evidence>
<dbReference type="RefSeq" id="WP_116021073.1">
    <property type="nucleotide sequence ID" value="NZ_QTTT01000001.1"/>
</dbReference>
<dbReference type="InterPro" id="IPR049484">
    <property type="entry name" value="Rv0078-like_C"/>
</dbReference>
<dbReference type="InterPro" id="IPR009057">
    <property type="entry name" value="Homeodomain-like_sf"/>
</dbReference>
<feature type="DNA-binding region" description="H-T-H motif" evidence="4">
    <location>
        <begin position="32"/>
        <end position="51"/>
    </location>
</feature>